<evidence type="ECO:0000313" key="4">
    <source>
        <dbReference type="Proteomes" id="UP001276659"/>
    </source>
</evidence>
<protein>
    <submittedName>
        <fullName evidence="3">Uncharacterized protein</fullName>
    </submittedName>
</protein>
<keyword evidence="2" id="KW-0472">Membrane</keyword>
<organism evidence="3 4">
    <name type="scientific">Lepraria neglecta</name>
    <dbReference type="NCBI Taxonomy" id="209136"/>
    <lineage>
        <taxon>Eukaryota</taxon>
        <taxon>Fungi</taxon>
        <taxon>Dikarya</taxon>
        <taxon>Ascomycota</taxon>
        <taxon>Pezizomycotina</taxon>
        <taxon>Lecanoromycetes</taxon>
        <taxon>OSLEUM clade</taxon>
        <taxon>Lecanoromycetidae</taxon>
        <taxon>Lecanorales</taxon>
        <taxon>Lecanorineae</taxon>
        <taxon>Stereocaulaceae</taxon>
        <taxon>Lepraria</taxon>
    </lineage>
</organism>
<dbReference type="EMBL" id="JASNWA010000007">
    <property type="protein sequence ID" value="KAK3173763.1"/>
    <property type="molecule type" value="Genomic_DNA"/>
</dbReference>
<dbReference type="AlphaFoldDB" id="A0AAD9Z9Y5"/>
<feature type="compositionally biased region" description="Low complexity" evidence="1">
    <location>
        <begin position="115"/>
        <end position="137"/>
    </location>
</feature>
<feature type="region of interest" description="Disordered" evidence="1">
    <location>
        <begin position="508"/>
        <end position="529"/>
    </location>
</feature>
<keyword evidence="4" id="KW-1185">Reference proteome</keyword>
<accession>A0AAD9Z9Y5</accession>
<keyword evidence="2" id="KW-0812">Transmembrane</keyword>
<feature type="compositionally biased region" description="Acidic residues" evidence="1">
    <location>
        <begin position="58"/>
        <end position="76"/>
    </location>
</feature>
<sequence length="555" mass="61745">MILESGVISPIPIDREMLGGAGKMRIQSYSNHRGLPSLPVAKACVYMRVMVKLCESATESDDEDGDLEKDNDEDYEKELKRNEEDEAPGTPRATGPRVQLKMPTTASNQPPVPLTTFPQQQTGNNNNTNAPPIAPNNSVSTPNPAAQTQIQPAAVQQPSSRSRTWRDRLGDTFSTANGIGTFALIAALVFGIGAWVGMKIQISQGAQNMDLAIWTACADHQAIQDTALCKSILAKDFSELGTRDVETKHEDVAVLVKREIAIEDENGLLDSDAAAIPPLHESRFSKLLTSLSPSDRNLINQEPRGYDHSRRIQQGYDPAIRATIFPLVNLLVKPVSWVFEFIEYILLVIIYCIHKVLSWMTWIILTILQAFIYSFVEKIIQQLLAALDLAIWQLMPTWMPYILASNVASCLGLSALRSFWYSTNYVNSLKWIFAFRLGIWVTVEAVKFGYRFWTGELGFSTFRKFLVERPPSQYELPSWLDTANQSPRPEGMVSSPATVPARSRSNGFAPLTRPLPGPPQQSSSGFARARGGRMTTYEGGIEVDEVNNRFFVDEL</sequence>
<evidence type="ECO:0000256" key="1">
    <source>
        <dbReference type="SAM" id="MobiDB-lite"/>
    </source>
</evidence>
<gene>
    <name evidence="3" type="ORF">OEA41_007095</name>
</gene>
<dbReference type="Proteomes" id="UP001276659">
    <property type="component" value="Unassembled WGS sequence"/>
</dbReference>
<feature type="transmembrane region" description="Helical" evidence="2">
    <location>
        <begin position="397"/>
        <end position="419"/>
    </location>
</feature>
<evidence type="ECO:0000256" key="2">
    <source>
        <dbReference type="SAM" id="Phobius"/>
    </source>
</evidence>
<feature type="transmembrane region" description="Helical" evidence="2">
    <location>
        <begin position="431"/>
        <end position="450"/>
    </location>
</feature>
<feature type="region of interest" description="Disordered" evidence="1">
    <location>
        <begin position="57"/>
        <end position="163"/>
    </location>
</feature>
<comment type="caution">
    <text evidence="3">The sequence shown here is derived from an EMBL/GenBank/DDBJ whole genome shotgun (WGS) entry which is preliminary data.</text>
</comment>
<evidence type="ECO:0000313" key="3">
    <source>
        <dbReference type="EMBL" id="KAK3173763.1"/>
    </source>
</evidence>
<feature type="compositionally biased region" description="Polar residues" evidence="1">
    <location>
        <begin position="138"/>
        <end position="162"/>
    </location>
</feature>
<feature type="transmembrane region" description="Helical" evidence="2">
    <location>
        <begin position="178"/>
        <end position="198"/>
    </location>
</feature>
<proteinExistence type="predicted"/>
<name>A0AAD9Z9Y5_9LECA</name>
<keyword evidence="2" id="KW-1133">Transmembrane helix</keyword>
<reference evidence="3" key="1">
    <citation type="submission" date="2022-11" db="EMBL/GenBank/DDBJ databases">
        <title>Chromosomal genome sequence assembly and mating type (MAT) locus characterization of the leprose asexual lichenized fungus Lepraria neglecta (Nyl.) Erichsen.</title>
        <authorList>
            <person name="Allen J.L."/>
            <person name="Pfeffer B."/>
        </authorList>
    </citation>
    <scope>NUCLEOTIDE SEQUENCE</scope>
    <source>
        <strain evidence="3">Allen 5258</strain>
    </source>
</reference>